<dbReference type="Gene3D" id="2.60.40.10">
    <property type="entry name" value="Immunoglobulins"/>
    <property type="match status" value="1"/>
</dbReference>
<dbReference type="InterPro" id="IPR015943">
    <property type="entry name" value="WD40/YVTN_repeat-like_dom_sf"/>
</dbReference>
<evidence type="ECO:0000256" key="2">
    <source>
        <dbReference type="SAM" id="Phobius"/>
    </source>
</evidence>
<dbReference type="SMART" id="SM00421">
    <property type="entry name" value="HTH_LUXR"/>
    <property type="match status" value="1"/>
</dbReference>
<keyword evidence="3" id="KW-0732">Signal</keyword>
<evidence type="ECO:0000313" key="6">
    <source>
        <dbReference type="Proteomes" id="UP001500459"/>
    </source>
</evidence>
<keyword evidence="2" id="KW-0812">Transmembrane</keyword>
<sequence length="923" mass="107627">MYLSKIKKHINLVLFLCFLCPEIIAQDLIPPINNYKVSEYNAASQNWGLTTNKDGELFVANNRGLLHFNGERWKLNKLPNNTIIRSIAIVDNKVFTGSYEEFGYWTTNSIGQFEYVSLTNLIKNHTFTNEEFWQIIPYNNTVIFRSFSGIYTYQNDKITVLDTDQIITDLIVKDDKIIAASRKQGLYEFVNNKLIPLKDQKLFKNKTITDMVLYDGGILVGTKLQGCYFYKDDKVIPWNETINGFLQQHQLNKMLAISPYNIVFGTIKNGIYIYDTKTKKIEQINRKIGLQNNTILSLHKFKEQLWVGLDSGIDRIQLDSPTKYYTDYSGVVGTVYDIAVLDTITYLGSNTGVYYIQNDTLQFVEGSQGHVWDLTVLDDQLFCGHNTGTFIVNTSTLQKISNFSGGYQMIKIPEQPHTFLQGTYNGIVKYHKTELGIWHTSRLKGIEFPVKQLCFENPTSIWVAHPYKGFYKIKINESYDTIEQIQEFHTDTTDSNYQVKLYNIKNQIVFNSKGTWYKYDPIPDKIVKFKEFETYTNIDLVSFDQEHFWFIDNENPKRIIYTDLKKDSLVISENQLMNRLVPDAENSLRLNDSLHLITLGDGYAQVNFLKLKGKQRVDSIPAPKIYVIKDEETLYPLDTEIIKIPFKNSQNITLEVSSPGLINKKYYYELSGTKTQSSYLETSTINLQNLPYGNYKLNIFTIGVNNQKSIPKEIQFEIKPPWYLSNVSLSLYFLILLGLIYLIRLYNKNKLKKHHKELKERLEKQQNEKIIAFEREKLTKEIKLKQKELAGITMNIAKKNEVILELKSMILLNKEKFSNQQRYKSIIKKVNDSINNNEDWKRFEVNFKELHEDFFDNLLKHYPQLTPKDLKLCAYLKMNLSSKEIAPLMAITIRGVEIHRYRLRKKLEIDSSKNLSNFLITFK</sequence>
<dbReference type="SUPFAM" id="SSF46894">
    <property type="entry name" value="C-terminal effector domain of the bipartite response regulators"/>
    <property type="match status" value="1"/>
</dbReference>
<evidence type="ECO:0000256" key="3">
    <source>
        <dbReference type="SAM" id="SignalP"/>
    </source>
</evidence>
<protein>
    <submittedName>
        <fullName evidence="5">Triple tyrosine motif-containing protein</fullName>
    </submittedName>
</protein>
<dbReference type="Gene3D" id="2.130.10.10">
    <property type="entry name" value="YVTN repeat-like/Quinoprotein amine dehydrogenase"/>
    <property type="match status" value="1"/>
</dbReference>
<keyword evidence="2" id="KW-1133">Transmembrane helix</keyword>
<feature type="transmembrane region" description="Helical" evidence="2">
    <location>
        <begin position="722"/>
        <end position="743"/>
    </location>
</feature>
<dbReference type="InterPro" id="IPR000792">
    <property type="entry name" value="Tscrpt_reg_LuxR_C"/>
</dbReference>
<dbReference type="SUPFAM" id="SSF50998">
    <property type="entry name" value="Quinoprotein alcohol dehydrogenase-like"/>
    <property type="match status" value="1"/>
</dbReference>
<dbReference type="Gene3D" id="1.10.10.10">
    <property type="entry name" value="Winged helix-like DNA-binding domain superfamily/Winged helix DNA-binding domain"/>
    <property type="match status" value="1"/>
</dbReference>
<keyword evidence="1" id="KW-0175">Coiled coil</keyword>
<keyword evidence="6" id="KW-1185">Reference proteome</keyword>
<evidence type="ECO:0000256" key="1">
    <source>
        <dbReference type="SAM" id="Coils"/>
    </source>
</evidence>
<reference evidence="6" key="1">
    <citation type="journal article" date="2019" name="Int. J. Syst. Evol. Microbiol.">
        <title>The Global Catalogue of Microorganisms (GCM) 10K type strain sequencing project: providing services to taxonomists for standard genome sequencing and annotation.</title>
        <authorList>
            <consortium name="The Broad Institute Genomics Platform"/>
            <consortium name="The Broad Institute Genome Sequencing Center for Infectious Disease"/>
            <person name="Wu L."/>
            <person name="Ma J."/>
        </authorList>
    </citation>
    <scope>NUCLEOTIDE SEQUENCE [LARGE SCALE GENOMIC DNA]</scope>
    <source>
        <strain evidence="6">JCM 17106</strain>
    </source>
</reference>
<keyword evidence="2" id="KW-0472">Membrane</keyword>
<evidence type="ECO:0000259" key="4">
    <source>
        <dbReference type="SMART" id="SM00421"/>
    </source>
</evidence>
<dbReference type="InterPro" id="IPR016032">
    <property type="entry name" value="Sig_transdc_resp-reg_C-effctor"/>
</dbReference>
<dbReference type="InterPro" id="IPR013783">
    <property type="entry name" value="Ig-like_fold"/>
</dbReference>
<gene>
    <name evidence="5" type="ORF">GCM10022393_31280</name>
</gene>
<dbReference type="Proteomes" id="UP001500459">
    <property type="component" value="Unassembled WGS sequence"/>
</dbReference>
<feature type="coiled-coil region" evidence="1">
    <location>
        <begin position="748"/>
        <end position="795"/>
    </location>
</feature>
<comment type="caution">
    <text evidence="5">The sequence shown here is derived from an EMBL/GenBank/DDBJ whole genome shotgun (WGS) entry which is preliminary data.</text>
</comment>
<dbReference type="InterPro" id="IPR011047">
    <property type="entry name" value="Quinoprotein_ADH-like_sf"/>
</dbReference>
<feature type="domain" description="HTH luxR-type" evidence="4">
    <location>
        <begin position="862"/>
        <end position="919"/>
    </location>
</feature>
<evidence type="ECO:0000313" key="5">
    <source>
        <dbReference type="EMBL" id="GAA3515070.1"/>
    </source>
</evidence>
<feature type="chain" id="PRO_5047398053" evidence="3">
    <location>
        <begin position="26"/>
        <end position="923"/>
    </location>
</feature>
<accession>A0ABP6URF7</accession>
<feature type="signal peptide" evidence="3">
    <location>
        <begin position="1"/>
        <end position="25"/>
    </location>
</feature>
<name>A0ABP6URF7_9FLAO</name>
<organism evidence="5 6">
    <name type="scientific">Aquimarina addita</name>
    <dbReference type="NCBI Taxonomy" id="870485"/>
    <lineage>
        <taxon>Bacteria</taxon>
        <taxon>Pseudomonadati</taxon>
        <taxon>Bacteroidota</taxon>
        <taxon>Flavobacteriia</taxon>
        <taxon>Flavobacteriales</taxon>
        <taxon>Flavobacteriaceae</taxon>
        <taxon>Aquimarina</taxon>
    </lineage>
</organism>
<proteinExistence type="predicted"/>
<dbReference type="EMBL" id="BAABCW010000014">
    <property type="protein sequence ID" value="GAA3515070.1"/>
    <property type="molecule type" value="Genomic_DNA"/>
</dbReference>
<dbReference type="InterPro" id="IPR036388">
    <property type="entry name" value="WH-like_DNA-bd_sf"/>
</dbReference>